<evidence type="ECO:0000313" key="3">
    <source>
        <dbReference type="EMBL" id="MEX4010338.1"/>
    </source>
</evidence>
<keyword evidence="4" id="KW-1185">Reference proteome</keyword>
<keyword evidence="3" id="KW-0808">Transferase</keyword>
<protein>
    <submittedName>
        <fullName evidence="3">Nucleoside diphosphate kinase regulator</fullName>
    </submittedName>
</protein>
<feature type="domain" description="Transcription elongation factor GreA/GreB C-terminal" evidence="1">
    <location>
        <begin position="58"/>
        <end position="130"/>
    </location>
</feature>
<dbReference type="PANTHER" id="PTHR30437:SF5">
    <property type="entry name" value="REGULATOR OF NUCLEOSIDE DIPHOSPHATE KINASE"/>
    <property type="match status" value="1"/>
</dbReference>
<dbReference type="Proteomes" id="UP001559025">
    <property type="component" value="Unassembled WGS sequence"/>
</dbReference>
<keyword evidence="3" id="KW-0418">Kinase</keyword>
<proteinExistence type="predicted"/>
<dbReference type="SUPFAM" id="SSF54534">
    <property type="entry name" value="FKBP-like"/>
    <property type="match status" value="1"/>
</dbReference>
<dbReference type="Gene3D" id="3.10.50.30">
    <property type="entry name" value="Transcription elongation factor, GreA/GreB, C-terminal domain"/>
    <property type="match status" value="1"/>
</dbReference>
<organism evidence="3 4">
    <name type="scientific">Neoaquamicrobium sediminum</name>
    <dbReference type="NCBI Taxonomy" id="1849104"/>
    <lineage>
        <taxon>Bacteria</taxon>
        <taxon>Pseudomonadati</taxon>
        <taxon>Pseudomonadota</taxon>
        <taxon>Alphaproteobacteria</taxon>
        <taxon>Hyphomicrobiales</taxon>
        <taxon>Phyllobacteriaceae</taxon>
        <taxon>Neoaquamicrobium</taxon>
    </lineage>
</organism>
<dbReference type="Pfam" id="PF01272">
    <property type="entry name" value="GreA_GreB"/>
    <property type="match status" value="1"/>
</dbReference>
<accession>A0ABV3X079</accession>
<dbReference type="InterPro" id="IPR036953">
    <property type="entry name" value="GreA/GreB_C_sf"/>
</dbReference>
<name>A0ABV3X079_9HYPH</name>
<sequence>MAHAMKKNRKPTITVTRTDSERLWRLAESYVGRNPAVAEELLVELERSNVIADSRVAADVVRMDSTLRFTSDLGEDRSVTLVFPGEADIAEGKISILTPIGVALVGLTAGQSIDWTARDGRTHRLTVESVDAPASRNTAAASSADLPAAL</sequence>
<evidence type="ECO:0000259" key="1">
    <source>
        <dbReference type="Pfam" id="PF01272"/>
    </source>
</evidence>
<dbReference type="NCBIfam" id="NF004396">
    <property type="entry name" value="PRK05753.1"/>
    <property type="match status" value="1"/>
</dbReference>
<comment type="caution">
    <text evidence="3">The sequence shown here is derived from an EMBL/GenBank/DDBJ whole genome shotgun (WGS) entry which is preliminary data.</text>
</comment>
<dbReference type="InterPro" id="IPR023459">
    <property type="entry name" value="Tscrpt_elong_fac_GreA/B_fam"/>
</dbReference>
<gene>
    <name evidence="3" type="primary">rnk</name>
    <name evidence="3" type="ORF">V1479_23755</name>
</gene>
<dbReference type="Pfam" id="PF14760">
    <property type="entry name" value="Rnk_N"/>
    <property type="match status" value="1"/>
</dbReference>
<dbReference type="PANTHER" id="PTHR30437">
    <property type="entry name" value="TRANSCRIPTION ELONGATION FACTOR GREA"/>
    <property type="match status" value="1"/>
</dbReference>
<reference evidence="3 4" key="1">
    <citation type="submission" date="2024-01" db="EMBL/GenBank/DDBJ databases">
        <title>New evidence supports the origin of RcGTA from prophage.</title>
        <authorList>
            <person name="Xu Y."/>
            <person name="Liu B."/>
            <person name="Chen F."/>
        </authorList>
    </citation>
    <scope>NUCLEOTIDE SEQUENCE [LARGE SCALE GENOMIC DNA]</scope>
    <source>
        <strain evidence="3 4">CBW1107-2</strain>
    </source>
</reference>
<dbReference type="InterPro" id="IPR001437">
    <property type="entry name" value="Tscrpt_elong_fac_GreA/B_C"/>
</dbReference>
<dbReference type="InterPro" id="IPR029462">
    <property type="entry name" value="Rnk_N"/>
</dbReference>
<evidence type="ECO:0000313" key="4">
    <source>
        <dbReference type="Proteomes" id="UP001559025"/>
    </source>
</evidence>
<dbReference type="RefSeq" id="WP_368805046.1">
    <property type="nucleotide sequence ID" value="NZ_JAZHFV010000012.1"/>
</dbReference>
<dbReference type="Gene3D" id="1.10.286.20">
    <property type="match status" value="1"/>
</dbReference>
<dbReference type="EMBL" id="JAZHFV010000012">
    <property type="protein sequence ID" value="MEX4010338.1"/>
    <property type="molecule type" value="Genomic_DNA"/>
</dbReference>
<dbReference type="GO" id="GO:0016301">
    <property type="term" value="F:kinase activity"/>
    <property type="evidence" value="ECO:0007669"/>
    <property type="project" value="UniProtKB-KW"/>
</dbReference>
<evidence type="ECO:0000259" key="2">
    <source>
        <dbReference type="Pfam" id="PF14760"/>
    </source>
</evidence>
<feature type="domain" description="Regulator of nucleoside diphosphate kinase N-terminal" evidence="2">
    <location>
        <begin position="11"/>
        <end position="50"/>
    </location>
</feature>